<accession>A0A0P0LJB1</accession>
<keyword evidence="1" id="KW-0732">Signal</keyword>
<name>A0A0P0LJB1_PHOVU</name>
<evidence type="ECO:0000313" key="2">
    <source>
        <dbReference type="EMBL" id="ALK84451.1"/>
    </source>
</evidence>
<organism evidence="2 3">
    <name type="scientific">Phocaeicola vulgatus</name>
    <name type="common">Bacteroides vulgatus</name>
    <dbReference type="NCBI Taxonomy" id="821"/>
    <lineage>
        <taxon>Bacteria</taxon>
        <taxon>Pseudomonadati</taxon>
        <taxon>Bacteroidota</taxon>
        <taxon>Bacteroidia</taxon>
        <taxon>Bacteroidales</taxon>
        <taxon>Bacteroidaceae</taxon>
        <taxon>Phocaeicola</taxon>
    </lineage>
</organism>
<protein>
    <submittedName>
        <fullName evidence="2">Conjugative transposon protein TraI</fullName>
    </submittedName>
</protein>
<evidence type="ECO:0000313" key="3">
    <source>
        <dbReference type="Proteomes" id="UP000061587"/>
    </source>
</evidence>
<sequence>MKMKRKLKMPLIAVCLCLMGTGRANAQWVVSDPGNLAQSIINSAKEMVETAGTKANTLNGFLETKKVFEQGKAYYDALKSVHDVVKGGAKVAKSISLVMEISETYVDNYQKMLSDGNYTPEELAAISSGYAMLIDESSDVLQDLKNVVNVTGMSLTDAERLAMIENAYRNLLNYRNLVRYYTNKTISVSYLRARKKNDMDRVMALYGTPNEKYW</sequence>
<reference evidence="3" key="1">
    <citation type="submission" date="2015-10" db="EMBL/GenBank/DDBJ databases">
        <title>Extensive mobilome-driven genome diversification in gut-associated Bacteroides vulgatus mpk.</title>
        <authorList>
            <person name="Beier S."/>
            <person name="Lange A."/>
            <person name="Huson D.H."/>
            <person name="Frick J.-S."/>
            <person name="Autenrieth I.B."/>
        </authorList>
    </citation>
    <scope>NUCLEOTIDE SEQUENCE [LARGE SCALE GENOMIC DNA]</scope>
    <source>
        <strain evidence="3">mpk</strain>
    </source>
</reference>
<evidence type="ECO:0000256" key="1">
    <source>
        <dbReference type="SAM" id="SignalP"/>
    </source>
</evidence>
<dbReference type="PATRIC" id="fig|821.40.peg.2208"/>
<dbReference type="InterPro" id="IPR025415">
    <property type="entry name" value="DUF4141"/>
</dbReference>
<gene>
    <name evidence="2" type="ORF">BvMPK_1849</name>
</gene>
<feature type="chain" id="PRO_5006050258" evidence="1">
    <location>
        <begin position="27"/>
        <end position="214"/>
    </location>
</feature>
<dbReference type="AlphaFoldDB" id="A0A0P0LJB1"/>
<dbReference type="Pfam" id="PF13605">
    <property type="entry name" value="DUF4141"/>
    <property type="match status" value="1"/>
</dbReference>
<proteinExistence type="predicted"/>
<dbReference type="EMBL" id="CP013020">
    <property type="protein sequence ID" value="ALK84451.1"/>
    <property type="molecule type" value="Genomic_DNA"/>
</dbReference>
<feature type="signal peptide" evidence="1">
    <location>
        <begin position="1"/>
        <end position="26"/>
    </location>
</feature>
<dbReference type="Proteomes" id="UP000061587">
    <property type="component" value="Chromosome"/>
</dbReference>
<reference evidence="2 3" key="2">
    <citation type="journal article" date="2016" name="Genome Biol. Evol.">
        <title>Extensive mobilome-driven genome diversification in mouse gut-associated Bacteroides vulgatus mpk.</title>
        <authorList>
            <person name="Lange A."/>
            <person name="Beier S."/>
            <person name="Steimle A."/>
            <person name="Autenrieth I.B."/>
            <person name="Huson D.H."/>
            <person name="Frick J.S."/>
        </authorList>
    </citation>
    <scope>NUCLEOTIDE SEQUENCE [LARGE SCALE GENOMIC DNA]</scope>
    <source>
        <strain evidence="3">mpk</strain>
    </source>
</reference>